<dbReference type="RefSeq" id="WP_239176672.1">
    <property type="nucleotide sequence ID" value="NZ_BAABFG010000005.1"/>
</dbReference>
<comment type="similarity">
    <text evidence="1">Belongs to the ABC transporter superfamily.</text>
</comment>
<keyword evidence="2" id="KW-0813">Transport</keyword>
<reference evidence="6 7" key="1">
    <citation type="submission" date="2020-08" db="EMBL/GenBank/DDBJ databases">
        <title>Sequencing the genomes of 1000 actinobacteria strains.</title>
        <authorList>
            <person name="Klenk H.-P."/>
        </authorList>
    </citation>
    <scope>NUCLEOTIDE SEQUENCE [LARGE SCALE GENOMIC DNA]</scope>
    <source>
        <strain evidence="6 7">DSM 45809</strain>
    </source>
</reference>
<comment type="caution">
    <text evidence="6">The sequence shown here is derived from an EMBL/GenBank/DDBJ whole genome shotgun (WGS) entry which is preliminary data.</text>
</comment>
<dbReference type="InterPro" id="IPR027417">
    <property type="entry name" value="P-loop_NTPase"/>
</dbReference>
<proteinExistence type="inferred from homology"/>
<dbReference type="InterPro" id="IPR050153">
    <property type="entry name" value="Metal_Ion_Import_ABC"/>
</dbReference>
<evidence type="ECO:0000259" key="5">
    <source>
        <dbReference type="PROSITE" id="PS50893"/>
    </source>
</evidence>
<accession>A0A7W7MCP1</accession>
<evidence type="ECO:0000256" key="4">
    <source>
        <dbReference type="ARBA" id="ARBA00022840"/>
    </source>
</evidence>
<evidence type="ECO:0000256" key="3">
    <source>
        <dbReference type="ARBA" id="ARBA00022741"/>
    </source>
</evidence>
<keyword evidence="4" id="KW-0067">ATP-binding</keyword>
<evidence type="ECO:0000256" key="2">
    <source>
        <dbReference type="ARBA" id="ARBA00022448"/>
    </source>
</evidence>
<evidence type="ECO:0000313" key="7">
    <source>
        <dbReference type="Proteomes" id="UP000546162"/>
    </source>
</evidence>
<dbReference type="Pfam" id="PF00005">
    <property type="entry name" value="ABC_tran"/>
    <property type="match status" value="1"/>
</dbReference>
<name>A0A7W7MCP1_9ACTN</name>
<feature type="domain" description="ABC transporter" evidence="5">
    <location>
        <begin position="7"/>
        <end position="239"/>
    </location>
</feature>
<dbReference type="PROSITE" id="PS00211">
    <property type="entry name" value="ABC_TRANSPORTER_1"/>
    <property type="match status" value="1"/>
</dbReference>
<dbReference type="Gene3D" id="3.40.50.300">
    <property type="entry name" value="P-loop containing nucleotide triphosphate hydrolases"/>
    <property type="match status" value="1"/>
</dbReference>
<dbReference type="PANTHER" id="PTHR42734">
    <property type="entry name" value="METAL TRANSPORT SYSTEM ATP-BINDING PROTEIN TM_0124-RELATED"/>
    <property type="match status" value="1"/>
</dbReference>
<evidence type="ECO:0000256" key="1">
    <source>
        <dbReference type="ARBA" id="ARBA00005417"/>
    </source>
</evidence>
<dbReference type="Proteomes" id="UP000546162">
    <property type="component" value="Unassembled WGS sequence"/>
</dbReference>
<dbReference type="SUPFAM" id="SSF52540">
    <property type="entry name" value="P-loop containing nucleoside triphosphate hydrolases"/>
    <property type="match status" value="1"/>
</dbReference>
<dbReference type="InterPro" id="IPR003593">
    <property type="entry name" value="AAA+_ATPase"/>
</dbReference>
<dbReference type="AlphaFoldDB" id="A0A7W7MCP1"/>
<sequence>MPGDPVLRFNRATIGYPGNAVLTGLDLDLRAGERLALVGPNGAGKSTLIKSVLGLAAVLGGAVEVFGRSPGRAGGLCGYVPQAADLDPDFPVTAGHVVLMGRYRRTGWWRPTRPADRRAARAALDRVGLADRAGVRFGLLSGGQRQRVLLARAIAAEPSLLLLDEPFNGVDAESQQAILTVLAELTTAGAALVLSTHDEPLAERFADRVLTVAPAASGSSGASVGRTVPLARAAEGSSGASVSWTVPVARAAEESSGASVGRTVPVARAAEESSGASVGRALTVAPAAGRSSGVRPARGC</sequence>
<dbReference type="PANTHER" id="PTHR42734:SF5">
    <property type="entry name" value="IRON TRANSPORT SYSTEM ATP-BINDING PROTEIN HI_0361-RELATED"/>
    <property type="match status" value="1"/>
</dbReference>
<dbReference type="GO" id="GO:0005524">
    <property type="term" value="F:ATP binding"/>
    <property type="evidence" value="ECO:0007669"/>
    <property type="project" value="UniProtKB-KW"/>
</dbReference>
<dbReference type="GO" id="GO:0016887">
    <property type="term" value="F:ATP hydrolysis activity"/>
    <property type="evidence" value="ECO:0007669"/>
    <property type="project" value="InterPro"/>
</dbReference>
<dbReference type="PROSITE" id="PS50893">
    <property type="entry name" value="ABC_TRANSPORTER_2"/>
    <property type="match status" value="1"/>
</dbReference>
<dbReference type="EMBL" id="JACHNB010000001">
    <property type="protein sequence ID" value="MBB4745020.1"/>
    <property type="molecule type" value="Genomic_DNA"/>
</dbReference>
<protein>
    <submittedName>
        <fullName evidence="6">ABC-type Mn2+/Zn2+ transport system ATPase subunit</fullName>
    </submittedName>
</protein>
<keyword evidence="7" id="KW-1185">Reference proteome</keyword>
<organism evidence="6 7">
    <name type="scientific">Actinoplanes octamycinicus</name>
    <dbReference type="NCBI Taxonomy" id="135948"/>
    <lineage>
        <taxon>Bacteria</taxon>
        <taxon>Bacillati</taxon>
        <taxon>Actinomycetota</taxon>
        <taxon>Actinomycetes</taxon>
        <taxon>Micromonosporales</taxon>
        <taxon>Micromonosporaceae</taxon>
        <taxon>Actinoplanes</taxon>
    </lineage>
</organism>
<evidence type="ECO:0000313" key="6">
    <source>
        <dbReference type="EMBL" id="MBB4745020.1"/>
    </source>
</evidence>
<dbReference type="InterPro" id="IPR017871">
    <property type="entry name" value="ABC_transporter-like_CS"/>
</dbReference>
<dbReference type="InterPro" id="IPR003439">
    <property type="entry name" value="ABC_transporter-like_ATP-bd"/>
</dbReference>
<gene>
    <name evidence="6" type="ORF">BJY16_008479</name>
</gene>
<dbReference type="SMART" id="SM00382">
    <property type="entry name" value="AAA"/>
    <property type="match status" value="1"/>
</dbReference>
<keyword evidence="3" id="KW-0547">Nucleotide-binding</keyword>